<accession>A0A1Z5ICS9</accession>
<reference evidence="1 2" key="1">
    <citation type="submission" date="2015-11" db="EMBL/GenBank/DDBJ databases">
        <title>Draft genome sequences of new species of the genus Lactobacillus isolated from orchardgrass silage.</title>
        <authorList>
            <person name="Tohno M."/>
            <person name="Tanizawa Y."/>
            <person name="Arita M."/>
        </authorList>
    </citation>
    <scope>NUCLEOTIDE SEQUENCE [LARGE SCALE GENOMIC DNA]</scope>
    <source>
        <strain evidence="1 2">IWT30</strain>
    </source>
</reference>
<comment type="caution">
    <text evidence="1">The sequence shown here is derived from an EMBL/GenBank/DDBJ whole genome shotgun (WGS) entry which is preliminary data.</text>
</comment>
<evidence type="ECO:0000313" key="2">
    <source>
        <dbReference type="Proteomes" id="UP000198374"/>
    </source>
</evidence>
<organism evidence="1 2">
    <name type="scientific">Secundilactobacillus mixtipabuli</name>
    <dbReference type="NCBI Taxonomy" id="1435342"/>
    <lineage>
        <taxon>Bacteria</taxon>
        <taxon>Bacillati</taxon>
        <taxon>Bacillota</taxon>
        <taxon>Bacilli</taxon>
        <taxon>Lactobacillales</taxon>
        <taxon>Lactobacillaceae</taxon>
        <taxon>Secundilactobacillus</taxon>
    </lineage>
</organism>
<keyword evidence="2" id="KW-1185">Reference proteome</keyword>
<protein>
    <submittedName>
        <fullName evidence="1">Uncharacterized protein</fullName>
    </submittedName>
</protein>
<dbReference type="RefSeq" id="WP_089109388.1">
    <property type="nucleotide sequence ID" value="NZ_BCMF01000007.1"/>
</dbReference>
<evidence type="ECO:0000313" key="1">
    <source>
        <dbReference type="EMBL" id="GAW99586.1"/>
    </source>
</evidence>
<dbReference type="Proteomes" id="UP000198374">
    <property type="component" value="Unassembled WGS sequence"/>
</dbReference>
<dbReference type="AlphaFoldDB" id="A0A1Z5ICS9"/>
<dbReference type="EMBL" id="BCMF01000007">
    <property type="protein sequence ID" value="GAW99586.1"/>
    <property type="molecule type" value="Genomic_DNA"/>
</dbReference>
<gene>
    <name evidence="1" type="ORF">IWT30_01556</name>
</gene>
<name>A0A1Z5ICS9_9LACO</name>
<proteinExistence type="predicted"/>
<sequence length="166" mass="18870">MKMRIVTTPPFIFNNAPPTYKASNDAKRSSADFLQILLMTLRVNHKSKRCMEQFDCTTFCFPYVPAKGKFIMNNEKLEELATALMQETVMILDEITKLNDTSTSDFYEIRPMLEQLNCDLTEVYLKVTALLLSCGQEDSIDRVTIGKASDSISNNLESLSDSKKEM</sequence>